<feature type="region of interest" description="Disordered" evidence="1">
    <location>
        <begin position="196"/>
        <end position="219"/>
    </location>
</feature>
<evidence type="ECO:0000256" key="1">
    <source>
        <dbReference type="SAM" id="MobiDB-lite"/>
    </source>
</evidence>
<name>A0AAV1FKS3_XYRNO</name>
<evidence type="ECO:0000313" key="3">
    <source>
        <dbReference type="Proteomes" id="UP001178508"/>
    </source>
</evidence>
<keyword evidence="3" id="KW-1185">Reference proteome</keyword>
<sequence>MAATTTFPLTSPHRCDGCLEKSQSIAQLERRISDLHWIWNEEKLLDSVVTLGAGPPVNSELNSTIPVWDANSPAASVCQPSPGPGDTLASTGPAASGPPHLQRDDRWLLLGAKPNCVPAAALDFTPHPRHRLRSSTPQQAPWSSVPARKAGGTSPQLPDELQLSNRYEVLSLEDFPPLTREPAAVSERATVSTVAVSGGAPSTEARAGVSLPATSNRSNSRGSCAPCLTCSDSCAPGGKAVFISGPIPTLARGAERFSCLLSLNTWLLSACRDYECPVLLHSTLPPMDLLFTSMTTLFNIPSQYTLAHIITPINTSPPLQVHGPGWL</sequence>
<dbReference type="EMBL" id="OY660871">
    <property type="protein sequence ID" value="CAJ1061364.1"/>
    <property type="molecule type" value="Genomic_DNA"/>
</dbReference>
<dbReference type="Proteomes" id="UP001178508">
    <property type="component" value="Chromosome 8"/>
</dbReference>
<reference evidence="2" key="1">
    <citation type="submission" date="2023-08" db="EMBL/GenBank/DDBJ databases">
        <authorList>
            <person name="Alioto T."/>
            <person name="Alioto T."/>
            <person name="Gomez Garrido J."/>
        </authorList>
    </citation>
    <scope>NUCLEOTIDE SEQUENCE</scope>
</reference>
<dbReference type="AlphaFoldDB" id="A0AAV1FKS3"/>
<feature type="region of interest" description="Disordered" evidence="1">
    <location>
        <begin position="73"/>
        <end position="102"/>
    </location>
</feature>
<dbReference type="Gene3D" id="3.40.50.12700">
    <property type="match status" value="1"/>
</dbReference>
<protein>
    <submittedName>
        <fullName evidence="2">Uncharacterized protein LOC121645396 isoform X2</fullName>
    </submittedName>
</protein>
<gene>
    <name evidence="2" type="ORF">XNOV1_A026869</name>
</gene>
<accession>A0AAV1FKS3</accession>
<proteinExistence type="predicted"/>
<organism evidence="2 3">
    <name type="scientific">Xyrichtys novacula</name>
    <name type="common">Pearly razorfish</name>
    <name type="synonym">Hemipteronotus novacula</name>
    <dbReference type="NCBI Taxonomy" id="13765"/>
    <lineage>
        <taxon>Eukaryota</taxon>
        <taxon>Metazoa</taxon>
        <taxon>Chordata</taxon>
        <taxon>Craniata</taxon>
        <taxon>Vertebrata</taxon>
        <taxon>Euteleostomi</taxon>
        <taxon>Actinopterygii</taxon>
        <taxon>Neopterygii</taxon>
        <taxon>Teleostei</taxon>
        <taxon>Neoteleostei</taxon>
        <taxon>Acanthomorphata</taxon>
        <taxon>Eupercaria</taxon>
        <taxon>Labriformes</taxon>
        <taxon>Labridae</taxon>
        <taxon>Xyrichtys</taxon>
    </lineage>
</organism>
<evidence type="ECO:0000313" key="2">
    <source>
        <dbReference type="EMBL" id="CAJ1061364.1"/>
    </source>
</evidence>
<feature type="region of interest" description="Disordered" evidence="1">
    <location>
        <begin position="127"/>
        <end position="159"/>
    </location>
</feature>